<feature type="transmembrane region" description="Helical" evidence="2">
    <location>
        <begin position="860"/>
        <end position="886"/>
    </location>
</feature>
<proteinExistence type="predicted"/>
<dbReference type="PROSITE" id="PS50106">
    <property type="entry name" value="PDZ"/>
    <property type="match status" value="1"/>
</dbReference>
<dbReference type="EMBL" id="LGKN01000003">
    <property type="protein sequence ID" value="KPL89052.1"/>
    <property type="molecule type" value="Genomic_DNA"/>
</dbReference>
<reference evidence="4 5" key="1">
    <citation type="submission" date="2015-07" db="EMBL/GenBank/DDBJ databases">
        <title>Whole genome sequence of Ardenticatena maritima DSM 23922.</title>
        <authorList>
            <person name="Hemp J."/>
            <person name="Ward L.M."/>
            <person name="Pace L.A."/>
            <person name="Fischer W.W."/>
        </authorList>
    </citation>
    <scope>NUCLEOTIDE SEQUENCE [LARGE SCALE GENOMIC DNA]</scope>
    <source>
        <strain evidence="4 5">110S</strain>
    </source>
</reference>
<dbReference type="Gene3D" id="3.30.70.1320">
    <property type="entry name" value="Multidrug efflux transporter AcrB pore domain like"/>
    <property type="match status" value="2"/>
</dbReference>
<dbReference type="Gene3D" id="3.30.70.1430">
    <property type="entry name" value="Multidrug efflux transporter AcrB pore domain"/>
    <property type="match status" value="2"/>
</dbReference>
<keyword evidence="2" id="KW-0812">Transmembrane</keyword>
<dbReference type="InterPro" id="IPR001478">
    <property type="entry name" value="PDZ"/>
</dbReference>
<feature type="transmembrane region" description="Helical" evidence="2">
    <location>
        <begin position="12"/>
        <end position="35"/>
    </location>
</feature>
<protein>
    <recommendedName>
        <fullName evidence="3">PDZ domain-containing protein</fullName>
    </recommendedName>
</protein>
<feature type="transmembrane region" description="Helical" evidence="2">
    <location>
        <begin position="1209"/>
        <end position="1229"/>
    </location>
</feature>
<evidence type="ECO:0000313" key="5">
    <source>
        <dbReference type="Proteomes" id="UP000050502"/>
    </source>
</evidence>
<dbReference type="SUPFAM" id="SSF82866">
    <property type="entry name" value="Multidrug efflux transporter AcrB transmembrane domain"/>
    <property type="match status" value="2"/>
</dbReference>
<feature type="transmembrane region" description="Helical" evidence="2">
    <location>
        <begin position="1285"/>
        <end position="1303"/>
    </location>
</feature>
<feature type="transmembrane region" description="Helical" evidence="2">
    <location>
        <begin position="723"/>
        <end position="742"/>
    </location>
</feature>
<dbReference type="PANTHER" id="PTHR32063:SF0">
    <property type="entry name" value="SWARMING MOTILITY PROTEIN SWRC"/>
    <property type="match status" value="1"/>
</dbReference>
<evidence type="ECO:0000259" key="3">
    <source>
        <dbReference type="PROSITE" id="PS50106"/>
    </source>
</evidence>
<keyword evidence="2" id="KW-1133">Transmembrane helix</keyword>
<dbReference type="GO" id="GO:0005886">
    <property type="term" value="C:plasma membrane"/>
    <property type="evidence" value="ECO:0007669"/>
    <property type="project" value="TreeGrafter"/>
</dbReference>
<feature type="transmembrane region" description="Helical" evidence="2">
    <location>
        <begin position="898"/>
        <end position="919"/>
    </location>
</feature>
<feature type="domain" description="PDZ" evidence="3">
    <location>
        <begin position="1072"/>
        <end position="1165"/>
    </location>
</feature>
<evidence type="ECO:0000256" key="1">
    <source>
        <dbReference type="SAM" id="MobiDB-lite"/>
    </source>
</evidence>
<dbReference type="Pfam" id="PF00873">
    <property type="entry name" value="ACR_tran"/>
    <property type="match status" value="3"/>
</dbReference>
<dbReference type="PANTHER" id="PTHR32063">
    <property type="match status" value="1"/>
</dbReference>
<organism evidence="4 5">
    <name type="scientific">Ardenticatena maritima</name>
    <dbReference type="NCBI Taxonomy" id="872965"/>
    <lineage>
        <taxon>Bacteria</taxon>
        <taxon>Bacillati</taxon>
        <taxon>Chloroflexota</taxon>
        <taxon>Ardenticatenia</taxon>
        <taxon>Ardenticatenales</taxon>
        <taxon>Ardenticatenaceae</taxon>
        <taxon>Ardenticatena</taxon>
    </lineage>
</organism>
<evidence type="ECO:0000313" key="4">
    <source>
        <dbReference type="EMBL" id="KPL89052.1"/>
    </source>
</evidence>
<dbReference type="InterPro" id="IPR001036">
    <property type="entry name" value="Acrflvin-R"/>
</dbReference>
<gene>
    <name evidence="4" type="ORF">SE16_00385</name>
</gene>
<feature type="transmembrane region" description="Helical" evidence="2">
    <location>
        <begin position="1309"/>
        <end position="1336"/>
    </location>
</feature>
<dbReference type="Gene3D" id="1.20.1640.10">
    <property type="entry name" value="Multidrug efflux transporter AcrB transmembrane domain"/>
    <property type="match status" value="5"/>
</dbReference>
<feature type="region of interest" description="Disordered" evidence="1">
    <location>
        <begin position="186"/>
        <end position="211"/>
    </location>
</feature>
<sequence>MFERLVDKTTRLSLRFKWITIALSFLFIIAGGVAWSQLNQELLPPIEFPQTVVFVQAPGLSPEEVRDTITIPLEEAVRTVDGVVNIESTSSRGVAVIIVRNEFGLDQEALREELANAIEQVQLPEGVETPQLLNFNFSDLPVVAASASSSELSRSELKALIQSEIVPQLEALDGVARVEVSGGQELPEEIFSRDTESGEATAQPAEEATPAPVDLPDLWVRAAQMQGVELKTTADLTPEIVASALEAAPQLLDELTPEIVEATPLDVLQAVPADLYDRIPADARAALEARLAEAGALAEAPSAEGEGEQAGDMSADTGEAPTDEEAAAPAEQGETAAVPLPESWVAAAQAQGMTLETTADLTPEIVAGIASFAPQLLADLTPEHLLAMSPEAVAALPQDFLASLDPDLQAQLAQKAQAAAPAEQGEPGETLPLEWQAVGQAQGIELQRPEDLTPEIVQAVANFAPQLFETLTPDHLRRMSPEALAWLPETYTATLPDDVRAELDERAAPAGGLSAAWIAAQQAAEEMAKEAPPLSGAWVTPPEDGEPAQGPRFTTAADLINNGFAPTAADFLNLLVENGPPNAPQLLADLTPDVILWLAEHEENFLQNLSPAVLRMLSPEVLQALPEDFMASLDPALREELQAIASGEREVFIPEDTIARVNGQPAVVLTIYKENDANTVAVSHLVFDKLDELEAEYDALQFDVAFEQASFIEESISGVTREGLLGALFAIFVILVFLSGHGRDGRRIISWRSTLVTGVSIPLSVMMAFALMKWLPPAAHVVLNPLVDATRGVPLLGSLMHGIARLFPTNLTLNIMTLSGMTVAIGRVVDDSIVVLENIYRHIQRGEDQLEAVLTGTRDVAVAIFASTVTTVVVFLPIGLIGGLLGEFFLPFGVAVTYALMSSFVVAVTTIPVLTYMFIRKEHLPVEQETTLQRLYSRALHWALTHRAIVLVTAFVLFVVSMWLFSHRPRTFVPEMGEPEISVVVDLPSDYQMVDTLELVETFEERIADIEGLGIVRSTVGMGGFESIMFGGGVDQTRANVQIGVEDTERADELTAQVRAIANEVFGEENVRVSLGTASSGFGGFSLVLYGDPEVLADINDEVIATLEDIDGLANVSSNLSTGDTILRVDGQPAASFTGEIETDDAIGVTEKAIEAVRAIVPEGVTVTEGFDSRQQKEGFQQAGQAVLISIVIVYFVMVLTFHSLVDPFVILFSLPLATIGAAVALWLTDRVLGMSALVGMMMLVGIVVTNAIVLIDRVRKNRFVRGMNVYEALMEGGRTRLRPILMTAIAAMLALVPLALGVEEGAIIAAELATVVIGGLFSSTFLTLVVVPVVYSLVNRMKAEEVAQAGIGKPSPVPASLPEQ</sequence>
<dbReference type="Gene3D" id="3.30.70.1440">
    <property type="entry name" value="Multidrug efflux transporter AcrB pore domain"/>
    <property type="match status" value="1"/>
</dbReference>
<dbReference type="SUPFAM" id="SSF82693">
    <property type="entry name" value="Multidrug efflux transporter AcrB pore domain, PN1, PN2, PC1 and PC2 subdomains"/>
    <property type="match status" value="2"/>
</dbReference>
<keyword evidence="2" id="KW-0472">Membrane</keyword>
<feature type="transmembrane region" description="Helical" evidence="2">
    <location>
        <begin position="754"/>
        <end position="775"/>
    </location>
</feature>
<feature type="transmembrane region" description="Helical" evidence="2">
    <location>
        <begin position="940"/>
        <end position="965"/>
    </location>
</feature>
<comment type="caution">
    <text evidence="4">The sequence shown here is derived from an EMBL/GenBank/DDBJ whole genome shotgun (WGS) entry which is preliminary data.</text>
</comment>
<dbReference type="Proteomes" id="UP000050502">
    <property type="component" value="Unassembled WGS sequence"/>
</dbReference>
<accession>A0A0P6YFH9</accession>
<feature type="transmembrane region" description="Helical" evidence="2">
    <location>
        <begin position="1183"/>
        <end position="1202"/>
    </location>
</feature>
<dbReference type="GO" id="GO:0042910">
    <property type="term" value="F:xenobiotic transmembrane transporter activity"/>
    <property type="evidence" value="ECO:0007669"/>
    <property type="project" value="TreeGrafter"/>
</dbReference>
<feature type="transmembrane region" description="Helical" evidence="2">
    <location>
        <begin position="1235"/>
        <end position="1256"/>
    </location>
</feature>
<evidence type="ECO:0000256" key="2">
    <source>
        <dbReference type="SAM" id="Phobius"/>
    </source>
</evidence>
<dbReference type="RefSeq" id="WP_060687057.1">
    <property type="nucleotide sequence ID" value="NZ_LGKN01000003.1"/>
</dbReference>
<feature type="compositionally biased region" description="Low complexity" evidence="1">
    <location>
        <begin position="199"/>
        <end position="211"/>
    </location>
</feature>
<dbReference type="PATRIC" id="fig|872965.6.peg.17"/>
<feature type="region of interest" description="Disordered" evidence="1">
    <location>
        <begin position="297"/>
        <end position="334"/>
    </location>
</feature>
<name>A0A0P6YFH9_9CHLR</name>